<dbReference type="InterPro" id="IPR008977">
    <property type="entry name" value="PHM/PNGase_F_dom_sf"/>
</dbReference>
<evidence type="ECO:0000259" key="7">
    <source>
        <dbReference type="PROSITE" id="PS51007"/>
    </source>
</evidence>
<dbReference type="InterPro" id="IPR002048">
    <property type="entry name" value="EF_hand_dom"/>
</dbReference>
<evidence type="ECO:0000313" key="9">
    <source>
        <dbReference type="EMBL" id="QDV81198.1"/>
    </source>
</evidence>
<dbReference type="Pfam" id="PF13202">
    <property type="entry name" value="EF-hand_5"/>
    <property type="match status" value="2"/>
</dbReference>
<proteinExistence type="predicted"/>
<gene>
    <name evidence="9" type="ORF">TBK1r_01130</name>
</gene>
<dbReference type="Pfam" id="PF00578">
    <property type="entry name" value="AhpC-TSA"/>
    <property type="match status" value="1"/>
</dbReference>
<evidence type="ECO:0000313" key="10">
    <source>
        <dbReference type="Proteomes" id="UP000318081"/>
    </source>
</evidence>
<keyword evidence="3" id="KW-1015">Disulfide bond</keyword>
<dbReference type="SUPFAM" id="SSF47473">
    <property type="entry name" value="EF-hand"/>
    <property type="match status" value="1"/>
</dbReference>
<keyword evidence="1 4" id="KW-0479">Metal-binding</keyword>
<evidence type="ECO:0000256" key="4">
    <source>
        <dbReference type="PROSITE-ProRule" id="PRU00433"/>
    </source>
</evidence>
<sequence length="658" mass="72675">MKMQRRQPNVNLIVSAASCFGLLVGSWIAPAAADEPVAASAFGTQLTRIDLDDYRGRRWQLEDFQSDSILVVAFLGTECPLAKLYAVRLQSMHDELSGAGVRIIGVMSNRHDSLLDIGSFAQRQNLTFPIVKDAGGRLADQLAATRTPEVFVFDAKRRLHYRGRVDDQYGIGYVRDEPRRHDLRAALDELIAGEPVSVPRAEAVGCIIGRKKTVHSDASVTYGGQVAAILNRHCVECHREGEIAPFALTDYEEVVGWADMIAEVVRDQRMPPWHADPAHGHFANARLMSDEEKQLLYDWAEAGAPAGDLSDLPVPPAKVAGWQLPREPDLVFNVSPEPFEVPAEGAVRYQYFRADPKLDRDVWIEAAELKPGNRSVVHHILAFAVPKGQRRGLDGARGFLVGYVPGARVEPWPAGHAKRIPAGSELIFQVHYTPIGTVAIDQSELGICIKEDATVTHEIVTTSAVQPRFAIPPGKADHPVAASSPKFPAGAKLLSMSPHMHVRGKSFEYTIESSGERVLSIPQYDFNWQTTYVLEQPLPLKEGDRMLCRATFDNSAANLNNPDPTDTVTWGDQTWDEMMIGYYHLSVPRDGEASGPTAAELRRAAVQRAVRLATFDRIDRDKDGKLTKAQTPRNLHKVFEELDADGDGVLTRQEAETK</sequence>
<dbReference type="InterPro" id="IPR036939">
    <property type="entry name" value="Cu2_ascorb_mOase_N_sf"/>
</dbReference>
<dbReference type="InterPro" id="IPR036249">
    <property type="entry name" value="Thioredoxin-like_sf"/>
</dbReference>
<dbReference type="InterPro" id="IPR047262">
    <property type="entry name" value="PRX-like1"/>
</dbReference>
<accession>A0ABX5XGT1</accession>
<evidence type="ECO:0000259" key="8">
    <source>
        <dbReference type="PROSITE" id="PS51352"/>
    </source>
</evidence>
<keyword evidence="5" id="KW-0732">Signal</keyword>
<dbReference type="InterPro" id="IPR024548">
    <property type="entry name" value="Cu2_monoox_C"/>
</dbReference>
<reference evidence="9 10" key="1">
    <citation type="submission" date="2019-02" db="EMBL/GenBank/DDBJ databases">
        <title>Deep-cultivation of Planctomycetes and their phenomic and genomic characterization uncovers novel biology.</title>
        <authorList>
            <person name="Wiegand S."/>
            <person name="Jogler M."/>
            <person name="Boedeker C."/>
            <person name="Pinto D."/>
            <person name="Vollmers J."/>
            <person name="Rivas-Marin E."/>
            <person name="Kohn T."/>
            <person name="Peeters S.H."/>
            <person name="Heuer A."/>
            <person name="Rast P."/>
            <person name="Oberbeckmann S."/>
            <person name="Bunk B."/>
            <person name="Jeske O."/>
            <person name="Meyerdierks A."/>
            <person name="Storesund J.E."/>
            <person name="Kallscheuer N."/>
            <person name="Luecker S."/>
            <person name="Lage O.M."/>
            <person name="Pohl T."/>
            <person name="Merkel B.J."/>
            <person name="Hornburger P."/>
            <person name="Mueller R.-W."/>
            <person name="Bruemmer F."/>
            <person name="Labrenz M."/>
            <person name="Spormann A.M."/>
            <person name="Op den Camp H."/>
            <person name="Overmann J."/>
            <person name="Amann R."/>
            <person name="Jetten M.S.M."/>
            <person name="Mascher T."/>
            <person name="Medema M.H."/>
            <person name="Devos D.P."/>
            <person name="Kaster A.-K."/>
            <person name="Ovreas L."/>
            <person name="Rohde M."/>
            <person name="Galperin M.Y."/>
            <person name="Jogler C."/>
        </authorList>
    </citation>
    <scope>NUCLEOTIDE SEQUENCE [LARGE SCALE GENOMIC DNA]</scope>
    <source>
        <strain evidence="9 10">TBK1r</strain>
    </source>
</reference>
<keyword evidence="2 4" id="KW-0408">Iron</keyword>
<dbReference type="InterPro" id="IPR013766">
    <property type="entry name" value="Thioredoxin_domain"/>
</dbReference>
<dbReference type="PROSITE" id="PS51007">
    <property type="entry name" value="CYTC"/>
    <property type="match status" value="1"/>
</dbReference>
<dbReference type="PANTHER" id="PTHR43640">
    <property type="entry name" value="OS07G0260300 PROTEIN"/>
    <property type="match status" value="1"/>
</dbReference>
<feature type="domain" description="Thioredoxin" evidence="8">
    <location>
        <begin position="22"/>
        <end position="192"/>
    </location>
</feature>
<dbReference type="PROSITE" id="PS51257">
    <property type="entry name" value="PROKAR_LIPOPROTEIN"/>
    <property type="match status" value="1"/>
</dbReference>
<dbReference type="Gene3D" id="1.10.238.10">
    <property type="entry name" value="EF-hand"/>
    <property type="match status" value="1"/>
</dbReference>
<dbReference type="EMBL" id="CP036432">
    <property type="protein sequence ID" value="QDV81198.1"/>
    <property type="molecule type" value="Genomic_DNA"/>
</dbReference>
<dbReference type="SUPFAM" id="SSF49742">
    <property type="entry name" value="PHM/PNGase F"/>
    <property type="match status" value="2"/>
</dbReference>
<organism evidence="9 10">
    <name type="scientific">Stieleria magnilauensis</name>
    <dbReference type="NCBI Taxonomy" id="2527963"/>
    <lineage>
        <taxon>Bacteria</taxon>
        <taxon>Pseudomonadati</taxon>
        <taxon>Planctomycetota</taxon>
        <taxon>Planctomycetia</taxon>
        <taxon>Pirellulales</taxon>
        <taxon>Pirellulaceae</taxon>
        <taxon>Stieleria</taxon>
    </lineage>
</organism>
<dbReference type="PROSITE" id="PS51352">
    <property type="entry name" value="THIOREDOXIN_2"/>
    <property type="match status" value="1"/>
</dbReference>
<feature type="chain" id="PRO_5046090823" evidence="5">
    <location>
        <begin position="32"/>
        <end position="658"/>
    </location>
</feature>
<dbReference type="InterPro" id="IPR009056">
    <property type="entry name" value="Cyt_c-like_dom"/>
</dbReference>
<dbReference type="InterPro" id="IPR000866">
    <property type="entry name" value="AhpC/TSA"/>
</dbReference>
<feature type="signal peptide" evidence="5">
    <location>
        <begin position="1"/>
        <end position="31"/>
    </location>
</feature>
<protein>
    <submittedName>
        <fullName evidence="9">Thiol-disulfide oxidoreductase</fullName>
    </submittedName>
</protein>
<dbReference type="SUPFAM" id="SSF52833">
    <property type="entry name" value="Thioredoxin-like"/>
    <property type="match status" value="1"/>
</dbReference>
<dbReference type="InterPro" id="IPR014784">
    <property type="entry name" value="Cu2_ascorb_mOase-like_C"/>
</dbReference>
<dbReference type="PROSITE" id="PS50222">
    <property type="entry name" value="EF_HAND_2"/>
    <property type="match status" value="1"/>
</dbReference>
<keyword evidence="10" id="KW-1185">Reference proteome</keyword>
<dbReference type="Gene3D" id="2.60.120.310">
    <property type="entry name" value="Copper type II, ascorbate-dependent monooxygenase, N-terminal domain"/>
    <property type="match status" value="1"/>
</dbReference>
<evidence type="ECO:0000259" key="6">
    <source>
        <dbReference type="PROSITE" id="PS50222"/>
    </source>
</evidence>
<evidence type="ECO:0000256" key="2">
    <source>
        <dbReference type="ARBA" id="ARBA00023004"/>
    </source>
</evidence>
<feature type="domain" description="Cytochrome c" evidence="7">
    <location>
        <begin position="218"/>
        <end position="304"/>
    </location>
</feature>
<dbReference type="Pfam" id="PF03712">
    <property type="entry name" value="Cu2_monoox_C"/>
    <property type="match status" value="1"/>
</dbReference>
<evidence type="ECO:0000256" key="3">
    <source>
        <dbReference type="ARBA" id="ARBA00023157"/>
    </source>
</evidence>
<dbReference type="Gene3D" id="2.60.120.230">
    <property type="match status" value="1"/>
</dbReference>
<dbReference type="PANTHER" id="PTHR43640:SF1">
    <property type="entry name" value="THIOREDOXIN-DEPENDENT PEROXIREDOXIN"/>
    <property type="match status" value="1"/>
</dbReference>
<dbReference type="Proteomes" id="UP000318081">
    <property type="component" value="Chromosome"/>
</dbReference>
<evidence type="ECO:0000256" key="1">
    <source>
        <dbReference type="ARBA" id="ARBA00022723"/>
    </source>
</evidence>
<dbReference type="Gene3D" id="3.40.30.10">
    <property type="entry name" value="Glutaredoxin"/>
    <property type="match status" value="1"/>
</dbReference>
<name>A0ABX5XGT1_9BACT</name>
<dbReference type="InterPro" id="IPR011992">
    <property type="entry name" value="EF-hand-dom_pair"/>
</dbReference>
<keyword evidence="4" id="KW-0349">Heme</keyword>
<evidence type="ECO:0000256" key="5">
    <source>
        <dbReference type="SAM" id="SignalP"/>
    </source>
</evidence>
<feature type="domain" description="EF-hand" evidence="6">
    <location>
        <begin position="630"/>
        <end position="658"/>
    </location>
</feature>